<protein>
    <submittedName>
        <fullName evidence="1">Uncharacterized protein</fullName>
    </submittedName>
</protein>
<dbReference type="Proteomes" id="UP000568106">
    <property type="component" value="Unassembled WGS sequence"/>
</dbReference>
<reference evidence="1" key="1">
    <citation type="submission" date="2020-08" db="EMBL/GenBank/DDBJ databases">
        <title>Genomic Encyclopedia of Type Strains, Phase IV (KMG-V): Genome sequencing to study the core and pangenomes of soil and plant-associated prokaryotes.</title>
        <authorList>
            <person name="Whitman W."/>
        </authorList>
    </citation>
    <scope>NUCLEOTIDE SEQUENCE [LARGE SCALE GENOMIC DNA]</scope>
    <source>
        <strain evidence="1">M8UP27</strain>
    </source>
</reference>
<organism evidence="1 2">
    <name type="scientific">Tunturiibacter empetritectus</name>
    <dbReference type="NCBI Taxonomy" id="3069691"/>
    <lineage>
        <taxon>Bacteria</taxon>
        <taxon>Pseudomonadati</taxon>
        <taxon>Acidobacteriota</taxon>
        <taxon>Terriglobia</taxon>
        <taxon>Terriglobales</taxon>
        <taxon>Acidobacteriaceae</taxon>
        <taxon>Tunturiibacter</taxon>
    </lineage>
</organism>
<keyword evidence="2" id="KW-1185">Reference proteome</keyword>
<evidence type="ECO:0000313" key="2">
    <source>
        <dbReference type="Proteomes" id="UP000568106"/>
    </source>
</evidence>
<dbReference type="AlphaFoldDB" id="A0A7W8ILL4"/>
<dbReference type="EMBL" id="JACHDY010000008">
    <property type="protein sequence ID" value="MBB5319384.1"/>
    <property type="molecule type" value="Genomic_DNA"/>
</dbReference>
<comment type="caution">
    <text evidence="1">The sequence shown here is derived from an EMBL/GenBank/DDBJ whole genome shotgun (WGS) entry which is preliminary data.</text>
</comment>
<proteinExistence type="predicted"/>
<gene>
    <name evidence="1" type="ORF">HDF09_004092</name>
</gene>
<evidence type="ECO:0000313" key="1">
    <source>
        <dbReference type="EMBL" id="MBB5319384.1"/>
    </source>
</evidence>
<name>A0A7W8ILL4_9BACT</name>
<accession>A0A7W8ILL4</accession>
<sequence length="47" mass="5469">MKMAVATMKGFEVMRMIRRGHCLTCKPHVKDEVRFVNKLFNIFVIAA</sequence>